<dbReference type="SMART" id="SM00220">
    <property type="entry name" value="S_TKc"/>
    <property type="match status" value="1"/>
</dbReference>
<keyword evidence="15" id="KW-1185">Reference proteome</keyword>
<dbReference type="PROSITE" id="PS50006">
    <property type="entry name" value="FHA_DOMAIN"/>
    <property type="match status" value="1"/>
</dbReference>
<evidence type="ECO:0000256" key="6">
    <source>
        <dbReference type="ARBA" id="ARBA00022840"/>
    </source>
</evidence>
<keyword evidence="5" id="KW-0418">Kinase</keyword>
<dbReference type="Pfam" id="PF00069">
    <property type="entry name" value="Pkinase"/>
    <property type="match status" value="1"/>
</dbReference>
<evidence type="ECO:0000256" key="3">
    <source>
        <dbReference type="ARBA" id="ARBA00022679"/>
    </source>
</evidence>
<dbReference type="PROSITE" id="PS00108">
    <property type="entry name" value="PROTEIN_KINASE_ST"/>
    <property type="match status" value="1"/>
</dbReference>
<evidence type="ECO:0000256" key="5">
    <source>
        <dbReference type="ARBA" id="ARBA00022777"/>
    </source>
</evidence>
<feature type="compositionally biased region" description="Acidic residues" evidence="11">
    <location>
        <begin position="719"/>
        <end position="732"/>
    </location>
</feature>
<proteinExistence type="inferred from homology"/>
<keyword evidence="6 8" id="KW-0067">ATP-binding</keyword>
<dbReference type="InterPro" id="IPR000253">
    <property type="entry name" value="FHA_dom"/>
</dbReference>
<feature type="compositionally biased region" description="Low complexity" evidence="11">
    <location>
        <begin position="745"/>
        <end position="761"/>
    </location>
</feature>
<keyword evidence="2" id="KW-0723">Serine/threonine-protein kinase</keyword>
<feature type="region of interest" description="Disordered" evidence="11">
    <location>
        <begin position="62"/>
        <end position="110"/>
    </location>
</feature>
<keyword evidence="3" id="KW-0808">Transferase</keyword>
<evidence type="ECO:0000256" key="11">
    <source>
        <dbReference type="SAM" id="MobiDB-lite"/>
    </source>
</evidence>
<evidence type="ECO:0000256" key="9">
    <source>
        <dbReference type="PIRSR" id="PIRSR630616-3"/>
    </source>
</evidence>
<comment type="caution">
    <text evidence="14">The sequence shown here is derived from an EMBL/GenBank/DDBJ whole genome shotgun (WGS) entry which is preliminary data.</text>
</comment>
<evidence type="ECO:0000256" key="2">
    <source>
        <dbReference type="ARBA" id="ARBA00022527"/>
    </source>
</evidence>
<dbReference type="EMBL" id="PUHQ01000092">
    <property type="protein sequence ID" value="KAG0656749.1"/>
    <property type="molecule type" value="Genomic_DNA"/>
</dbReference>
<evidence type="ECO:0000256" key="7">
    <source>
        <dbReference type="PIRSR" id="PIRSR630616-1"/>
    </source>
</evidence>
<dbReference type="CDD" id="cd00060">
    <property type="entry name" value="FHA"/>
    <property type="match status" value="1"/>
</dbReference>
<dbReference type="PANTHER" id="PTHR24350">
    <property type="entry name" value="SERINE/THREONINE-PROTEIN KINASE IAL-RELATED"/>
    <property type="match status" value="1"/>
</dbReference>
<dbReference type="PROSITE" id="PS50011">
    <property type="entry name" value="PROTEIN_KINASE_DOM"/>
    <property type="match status" value="1"/>
</dbReference>
<accession>A0A9P6VW49</accession>
<evidence type="ECO:0000259" key="13">
    <source>
        <dbReference type="PROSITE" id="PS50011"/>
    </source>
</evidence>
<name>A0A9P6VW49_RHOMI</name>
<dbReference type="InterPro" id="IPR000719">
    <property type="entry name" value="Prot_kinase_dom"/>
</dbReference>
<dbReference type="OrthoDB" id="10252171at2759"/>
<feature type="binding site" evidence="8">
    <location>
        <begin position="370"/>
        <end position="371"/>
    </location>
    <ligand>
        <name>ATP</name>
        <dbReference type="ChEBI" id="CHEBI:30616"/>
    </ligand>
</feature>
<dbReference type="Gene3D" id="1.10.510.10">
    <property type="entry name" value="Transferase(Phosphotransferase) domain 1"/>
    <property type="match status" value="1"/>
</dbReference>
<comment type="similarity">
    <text evidence="1">Belongs to the protein kinase superfamily. CAMK Ser/Thr protein kinase family. CHEK2 subfamily.</text>
</comment>
<dbReference type="FunFam" id="1.10.510.10:FF:000571">
    <property type="entry name" value="Maternal embryonic leucine zipper kinase"/>
    <property type="match status" value="1"/>
</dbReference>
<evidence type="ECO:0008006" key="16">
    <source>
        <dbReference type="Google" id="ProtNLM"/>
    </source>
</evidence>
<evidence type="ECO:0000313" key="15">
    <source>
        <dbReference type="Proteomes" id="UP000777482"/>
    </source>
</evidence>
<feature type="compositionally biased region" description="Low complexity" evidence="11">
    <location>
        <begin position="62"/>
        <end position="71"/>
    </location>
</feature>
<dbReference type="GO" id="GO:0005524">
    <property type="term" value="F:ATP binding"/>
    <property type="evidence" value="ECO:0007669"/>
    <property type="project" value="UniProtKB-UniRule"/>
</dbReference>
<feature type="compositionally biased region" description="Pro residues" evidence="11">
    <location>
        <begin position="99"/>
        <end position="108"/>
    </location>
</feature>
<evidence type="ECO:0000256" key="4">
    <source>
        <dbReference type="ARBA" id="ARBA00022741"/>
    </source>
</evidence>
<dbReference type="SUPFAM" id="SSF56112">
    <property type="entry name" value="Protein kinase-like (PK-like)"/>
    <property type="match status" value="1"/>
</dbReference>
<dbReference type="InterPro" id="IPR008271">
    <property type="entry name" value="Ser/Thr_kinase_AS"/>
</dbReference>
<organism evidence="14 15">
    <name type="scientific">Rhodotorula mucilaginosa</name>
    <name type="common">Yeast</name>
    <name type="synonym">Rhodotorula rubra</name>
    <dbReference type="NCBI Taxonomy" id="5537"/>
    <lineage>
        <taxon>Eukaryota</taxon>
        <taxon>Fungi</taxon>
        <taxon>Dikarya</taxon>
        <taxon>Basidiomycota</taxon>
        <taxon>Pucciniomycotina</taxon>
        <taxon>Microbotryomycetes</taxon>
        <taxon>Sporidiobolales</taxon>
        <taxon>Sporidiobolaceae</taxon>
        <taxon>Rhodotorula</taxon>
    </lineage>
</organism>
<feature type="domain" description="Protein kinase" evidence="13">
    <location>
        <begin position="242"/>
        <end position="504"/>
    </location>
</feature>
<dbReference type="SUPFAM" id="SSF49879">
    <property type="entry name" value="SMAD/FHA domain"/>
    <property type="match status" value="1"/>
</dbReference>
<evidence type="ECO:0000313" key="14">
    <source>
        <dbReference type="EMBL" id="KAG0656749.1"/>
    </source>
</evidence>
<feature type="compositionally biased region" description="Low complexity" evidence="11">
    <location>
        <begin position="15"/>
        <end position="44"/>
    </location>
</feature>
<dbReference type="SMART" id="SM00240">
    <property type="entry name" value="FHA"/>
    <property type="match status" value="1"/>
</dbReference>
<gene>
    <name evidence="14" type="ORF">C6P46_006955</name>
</gene>
<feature type="domain" description="FHA" evidence="12">
    <location>
        <begin position="123"/>
        <end position="173"/>
    </location>
</feature>
<feature type="active site" description="Proton acceptor" evidence="7">
    <location>
        <position position="366"/>
    </location>
</feature>
<feature type="binding site" evidence="8">
    <location>
        <position position="386"/>
    </location>
    <ligand>
        <name>ATP</name>
        <dbReference type="ChEBI" id="CHEBI:30616"/>
    </ligand>
</feature>
<dbReference type="Pfam" id="PF00498">
    <property type="entry name" value="FHA"/>
    <property type="match status" value="1"/>
</dbReference>
<reference evidence="14 15" key="1">
    <citation type="submission" date="2020-11" db="EMBL/GenBank/DDBJ databases">
        <title>Kefir isolates.</title>
        <authorList>
            <person name="Marcisauskas S."/>
            <person name="Kim Y."/>
            <person name="Blasche S."/>
        </authorList>
    </citation>
    <scope>NUCLEOTIDE SEQUENCE [LARGE SCALE GENOMIC DNA]</scope>
    <source>
        <strain evidence="14 15">KR</strain>
    </source>
</reference>
<feature type="cross-link" description="Glycyl lysine isopeptide (Lys-Gly) (interchain with G-Cter in SUMO2)" evidence="9">
    <location>
        <position position="368"/>
    </location>
</feature>
<evidence type="ECO:0000256" key="1">
    <source>
        <dbReference type="ARBA" id="ARBA00005575"/>
    </source>
</evidence>
<evidence type="ECO:0000259" key="12">
    <source>
        <dbReference type="PROSITE" id="PS50006"/>
    </source>
</evidence>
<dbReference type="CDD" id="cd05117">
    <property type="entry name" value="STKc_CAMK"/>
    <property type="match status" value="1"/>
</dbReference>
<dbReference type="FunFam" id="3.30.200.20:FF:000042">
    <property type="entry name" value="Aurora kinase A"/>
    <property type="match status" value="1"/>
</dbReference>
<dbReference type="AlphaFoldDB" id="A0A9P6VW49"/>
<dbReference type="Gene3D" id="2.60.200.20">
    <property type="match status" value="1"/>
</dbReference>
<protein>
    <recommendedName>
        <fullName evidence="16">Non-specific serine/threonine protein kinase</fullName>
    </recommendedName>
</protein>
<sequence length="817" mass="87971">MESAALEALDLPDESQSQSQSQPWTQTQTQQTQPSQGQSQGNSSRFPSDLWGILVAVTGHRAASTSEAAAAAPPPPHKAAAVAAGTDDPSKQTHGAALNPPPPPPAALPRPERLELFKGQNSYMVGRHPKSDLRLNGPKISSTHAKIWIDPKTGIIRLENLGTNGTYVRNSKVSKGNVTILESGDPIVFGPASADFDHEFRYIFQCDPSLGGGGSSSGDPYGLGELSQSQSADGKTSIHSFYEVREQIGKGSFAVVRKGVRRSDGMMVAIKIIQRARFAHNPKTVEMIEREVGIIQTLEHRFCVRCYDYFEDDQRIWLVLEYVDGGDLLEYVMKRRGLKESEVREIALMICEAVAYLHSRGITHRDLKPENLLLTRGEHPVCKVTDFGLAKMVDDQTRLLTMCGTPTYLAPEVILNPNPAAGYSSIVDAWSIGVVLWCCLTNQTPFDETESEPLALRMRSRQVDMSVPQSLGVSDVAIDFLRKLLNPDPRFRMSCSQALKHPWLITKGSSDADSVASIPFMCSSLPYNDPLRSVIDSNSNAGEDAVMTALTGTSPAQSHPKMDGLVVAPEDSGIDSQGFGKLALSDLPGPASTTTPRPAHDGERPPTSPLTGQKRKEPMSRFSDSSIDAGSSAVIEPSPAKMPPPPPPIRKDIPRVKAVDAAVVSESSDDREPSTAEDDIDDPAAVQPASPTKDDALAVATRDIALEKATETPPSVSEADVEAVAEEEEEEEPARVAPARKARPSRGAAAKRAAPTTAASTRGRKRPSDPPRVSADDAEAEEADAEAEPDTTTKAKPELTGIAATVKNRRRKVAKYA</sequence>
<dbReference type="InterPro" id="IPR017441">
    <property type="entry name" value="Protein_kinase_ATP_BS"/>
</dbReference>
<feature type="binding site" evidence="8 10">
    <location>
        <position position="271"/>
    </location>
    <ligand>
        <name>ATP</name>
        <dbReference type="ChEBI" id="CHEBI:30616"/>
    </ligand>
</feature>
<dbReference type="InterPro" id="IPR011009">
    <property type="entry name" value="Kinase-like_dom_sf"/>
</dbReference>
<feature type="region of interest" description="Disordered" evidence="11">
    <location>
        <begin position="1"/>
        <end position="47"/>
    </location>
</feature>
<dbReference type="GO" id="GO:0004674">
    <property type="term" value="F:protein serine/threonine kinase activity"/>
    <property type="evidence" value="ECO:0007669"/>
    <property type="project" value="UniProtKB-KW"/>
</dbReference>
<keyword evidence="4 8" id="KW-0547">Nucleotide-binding</keyword>
<dbReference type="Proteomes" id="UP000777482">
    <property type="component" value="Unassembled WGS sequence"/>
</dbReference>
<feature type="compositionally biased region" description="Basic residues" evidence="11">
    <location>
        <begin position="807"/>
        <end position="817"/>
    </location>
</feature>
<evidence type="ECO:0000256" key="10">
    <source>
        <dbReference type="PROSITE-ProRule" id="PRU10141"/>
    </source>
</evidence>
<evidence type="ECO:0000256" key="8">
    <source>
        <dbReference type="PIRSR" id="PIRSR630616-2"/>
    </source>
</evidence>
<dbReference type="PROSITE" id="PS00107">
    <property type="entry name" value="PROTEIN_KINASE_ATP"/>
    <property type="match status" value="1"/>
</dbReference>
<dbReference type="InterPro" id="IPR008984">
    <property type="entry name" value="SMAD_FHA_dom_sf"/>
</dbReference>
<feature type="compositionally biased region" description="Basic and acidic residues" evidence="11">
    <location>
        <begin position="649"/>
        <end position="658"/>
    </location>
</feature>
<feature type="compositionally biased region" description="Acidic residues" evidence="11">
    <location>
        <begin position="776"/>
        <end position="789"/>
    </location>
</feature>
<dbReference type="InterPro" id="IPR030616">
    <property type="entry name" value="Aur-like"/>
</dbReference>
<feature type="region of interest" description="Disordered" evidence="11">
    <location>
        <begin position="553"/>
        <end position="817"/>
    </location>
</feature>